<sequence length="185" mass="21186">MGLLWKPHYKVNSTDAIKDEGNKFKLYPRGLNITWGRDSRYWQLPGMTLCRMDEDSVAELKQVAWLEVTGSTPKDVVIGKEYKVGFRVSLRPDAFGWEGREVYIMAKIGKRGTVSFKKVNFEGKSQGMPLPFDIPEDKLVITVTPKETAVPSDDCKLYFGMYEVWSKMWKGGLKIHHAFVVMVDE</sequence>
<organism evidence="1 2">
    <name type="scientific">Momordica charantia</name>
    <name type="common">Bitter gourd</name>
    <name type="synonym">Balsam pear</name>
    <dbReference type="NCBI Taxonomy" id="3673"/>
    <lineage>
        <taxon>Eukaryota</taxon>
        <taxon>Viridiplantae</taxon>
        <taxon>Streptophyta</taxon>
        <taxon>Embryophyta</taxon>
        <taxon>Tracheophyta</taxon>
        <taxon>Spermatophyta</taxon>
        <taxon>Magnoliopsida</taxon>
        <taxon>eudicotyledons</taxon>
        <taxon>Gunneridae</taxon>
        <taxon>Pentapetalae</taxon>
        <taxon>rosids</taxon>
        <taxon>fabids</taxon>
        <taxon>Cucurbitales</taxon>
        <taxon>Cucurbitaceae</taxon>
        <taxon>Momordiceae</taxon>
        <taxon>Momordica</taxon>
    </lineage>
</organism>
<dbReference type="InterPro" id="IPR025886">
    <property type="entry name" value="PP2-like"/>
</dbReference>
<gene>
    <name evidence="2" type="primary">LOC111012653</name>
</gene>
<dbReference type="Pfam" id="PF14299">
    <property type="entry name" value="PP2"/>
    <property type="match status" value="1"/>
</dbReference>
<name>A0A6J1CNK5_MOMCH</name>
<evidence type="ECO:0000313" key="1">
    <source>
        <dbReference type="Proteomes" id="UP000504603"/>
    </source>
</evidence>
<dbReference type="GeneID" id="111012653"/>
<proteinExistence type="predicted"/>
<dbReference type="RefSeq" id="XP_022142573.1">
    <property type="nucleotide sequence ID" value="XM_022286881.1"/>
</dbReference>
<protein>
    <submittedName>
        <fullName evidence="2">Protein PHLOEM PROTEIN 2-LIKE A9-like isoform X1</fullName>
    </submittedName>
</protein>
<dbReference type="KEGG" id="mcha:111012653"/>
<accession>A0A6J1CNK5</accession>
<dbReference type="AlphaFoldDB" id="A0A6J1CNK5"/>
<dbReference type="GO" id="GO:0030246">
    <property type="term" value="F:carbohydrate binding"/>
    <property type="evidence" value="ECO:0007669"/>
    <property type="project" value="InterPro"/>
</dbReference>
<dbReference type="PANTHER" id="PTHR48478:SF1">
    <property type="entry name" value="LECTIN-LIKE"/>
    <property type="match status" value="1"/>
</dbReference>
<dbReference type="PANTHER" id="PTHR48478">
    <property type="entry name" value="LECTIN-LIKE"/>
    <property type="match status" value="1"/>
</dbReference>
<dbReference type="InterPro" id="IPR052147">
    <property type="entry name" value="PP2-like/Lectin"/>
</dbReference>
<dbReference type="OrthoDB" id="2107747at2759"/>
<evidence type="ECO:0000313" key="2">
    <source>
        <dbReference type="RefSeq" id="XP_022142573.1"/>
    </source>
</evidence>
<dbReference type="Proteomes" id="UP000504603">
    <property type="component" value="Unplaced"/>
</dbReference>
<keyword evidence="1" id="KW-1185">Reference proteome</keyword>
<reference evidence="2" key="1">
    <citation type="submission" date="2025-08" db="UniProtKB">
        <authorList>
            <consortium name="RefSeq"/>
        </authorList>
    </citation>
    <scope>IDENTIFICATION</scope>
    <source>
        <strain evidence="2">OHB3-1</strain>
    </source>
</reference>